<organism evidence="1 2">
    <name type="scientific">Halorubrum hochstenium ATCC 700873</name>
    <dbReference type="NCBI Taxonomy" id="1227481"/>
    <lineage>
        <taxon>Archaea</taxon>
        <taxon>Methanobacteriati</taxon>
        <taxon>Methanobacteriota</taxon>
        <taxon>Stenosarchaea group</taxon>
        <taxon>Halobacteria</taxon>
        <taxon>Halobacteriales</taxon>
        <taxon>Haloferacaceae</taxon>
        <taxon>Halorubrum</taxon>
    </lineage>
</organism>
<dbReference type="EMBL" id="AOJO01000024">
    <property type="protein sequence ID" value="ELZ58523.1"/>
    <property type="molecule type" value="Genomic_DNA"/>
</dbReference>
<sequence>MTIAIPRTVKTISLIRPYRPMSADKRIPVTEETRKELHELKEPGQTYDDLLAELAQQRRRQDLEQRFQELEDADRDELTSLTDV</sequence>
<comment type="caution">
    <text evidence="1">The sequence shown here is derived from an EMBL/GenBank/DDBJ whole genome shotgun (WGS) entry which is preliminary data.</text>
</comment>
<protein>
    <submittedName>
        <fullName evidence="1">Uncharacterized protein</fullName>
    </submittedName>
</protein>
<dbReference type="AlphaFoldDB" id="M0FGT3"/>
<proteinExistence type="predicted"/>
<gene>
    <name evidence="1" type="ORF">C467_04812</name>
</gene>
<evidence type="ECO:0000313" key="1">
    <source>
        <dbReference type="EMBL" id="ELZ58523.1"/>
    </source>
</evidence>
<evidence type="ECO:0000313" key="2">
    <source>
        <dbReference type="Proteomes" id="UP000011689"/>
    </source>
</evidence>
<keyword evidence="2" id="KW-1185">Reference proteome</keyword>
<dbReference type="Proteomes" id="UP000011689">
    <property type="component" value="Unassembled WGS sequence"/>
</dbReference>
<reference evidence="1 2" key="1">
    <citation type="journal article" date="2014" name="PLoS Genet.">
        <title>Phylogenetically driven sequencing of extremely halophilic archaea reveals strategies for static and dynamic osmo-response.</title>
        <authorList>
            <person name="Becker E.A."/>
            <person name="Seitzer P.M."/>
            <person name="Tritt A."/>
            <person name="Larsen D."/>
            <person name="Krusor M."/>
            <person name="Yao A.I."/>
            <person name="Wu D."/>
            <person name="Madern D."/>
            <person name="Eisen J.A."/>
            <person name="Darling A.E."/>
            <person name="Facciotti M.T."/>
        </authorList>
    </citation>
    <scope>NUCLEOTIDE SEQUENCE [LARGE SCALE GENOMIC DNA]</scope>
    <source>
        <strain evidence="1 2">ATCC 700873</strain>
    </source>
</reference>
<name>M0FGT3_9EURY</name>
<dbReference type="STRING" id="1227481.C467_04812"/>
<accession>M0FGT3</accession>
<dbReference type="PATRIC" id="fig|1227481.4.peg.944"/>